<evidence type="ECO:0000313" key="1">
    <source>
        <dbReference type="EMBL" id="SHM32890.1"/>
    </source>
</evidence>
<protein>
    <submittedName>
        <fullName evidence="1">Uncharacterized protein</fullName>
    </submittedName>
</protein>
<evidence type="ECO:0000313" key="2">
    <source>
        <dbReference type="Proteomes" id="UP000184513"/>
    </source>
</evidence>
<accession>A0A1M7HWQ4</accession>
<name>A0A1M7HWQ4_9BACT</name>
<proteinExistence type="predicted"/>
<dbReference type="Proteomes" id="UP000184513">
    <property type="component" value="Unassembled WGS sequence"/>
</dbReference>
<keyword evidence="2" id="KW-1185">Reference proteome</keyword>
<reference evidence="1 2" key="1">
    <citation type="submission" date="2016-11" db="EMBL/GenBank/DDBJ databases">
        <authorList>
            <person name="Jaros S."/>
            <person name="Januszkiewicz K."/>
            <person name="Wedrychowicz H."/>
        </authorList>
    </citation>
    <scope>NUCLEOTIDE SEQUENCE [LARGE SCALE GENOMIC DNA]</scope>
    <source>
        <strain evidence="1 2">CGMCC 1.6102</strain>
    </source>
</reference>
<sequence length="458" mass="51067">MRAVVIFTLIFILISQDWLHARQRSCSAGQASKSAKLVDLGQEGILEGFTREKDQFILRQYHPGGKALWEVQLQLASGRSVVEMVASPASQDTFVLDFTPSLRGPGTLQIHHVQSGTVRRSLSVEDQQQLMGESLHAVFADDSYLYFLTAEHNPDKFRLLKGQQMNYLLNRFRIADFFFDQVRLALPEAGESDQDPKWTFAGQVGQEKYMVLKDVDLQTNMLRCQIAAFDAGGRITRKINLNYAPKDHAIRPSLHVDDNDRRFLLAKDYNYPGYSSFGPFPSAQGFGIGAYFGLRLDEQTGAFYISGLSGNESFGKNPFHFKAQQYSGFYLSKFNADGQLIWESGHRADGKIIAEEDFQKRVRPVNKQSGIALAAETGEIHYAIRIGSSSFGFVLDEEEGELMAVNGMPIQRTSEKTLTSAETNPVPVSGKGLFQMIEPAALAGKEQKHAARKPGLTF</sequence>
<dbReference type="OrthoDB" id="1298127at2"/>
<gene>
    <name evidence="1" type="ORF">SAMN04488057_10191</name>
</gene>
<dbReference type="AlphaFoldDB" id="A0A1M7HWQ4"/>
<organism evidence="1 2">
    <name type="scientific">Cyclobacterium lianum</name>
    <dbReference type="NCBI Taxonomy" id="388280"/>
    <lineage>
        <taxon>Bacteria</taxon>
        <taxon>Pseudomonadati</taxon>
        <taxon>Bacteroidota</taxon>
        <taxon>Cytophagia</taxon>
        <taxon>Cytophagales</taxon>
        <taxon>Cyclobacteriaceae</taxon>
        <taxon>Cyclobacterium</taxon>
    </lineage>
</organism>
<dbReference type="EMBL" id="FRCY01000001">
    <property type="protein sequence ID" value="SHM32890.1"/>
    <property type="molecule type" value="Genomic_DNA"/>
</dbReference>
<dbReference type="RefSeq" id="WP_073090032.1">
    <property type="nucleotide sequence ID" value="NZ_FRCY01000001.1"/>
</dbReference>